<dbReference type="Pfam" id="PF24016">
    <property type="entry name" value="DUF7330"/>
    <property type="match status" value="1"/>
</dbReference>
<protein>
    <recommendedName>
        <fullName evidence="1">DUF7330 domain-containing protein</fullName>
    </recommendedName>
</protein>
<evidence type="ECO:0000313" key="2">
    <source>
        <dbReference type="EMBL" id="KAJ7101366.1"/>
    </source>
</evidence>
<accession>A0AAD6Y0N6</accession>
<keyword evidence="3" id="KW-1185">Reference proteome</keyword>
<organism evidence="2 3">
    <name type="scientific">Mycena belliarum</name>
    <dbReference type="NCBI Taxonomy" id="1033014"/>
    <lineage>
        <taxon>Eukaryota</taxon>
        <taxon>Fungi</taxon>
        <taxon>Dikarya</taxon>
        <taxon>Basidiomycota</taxon>
        <taxon>Agaricomycotina</taxon>
        <taxon>Agaricomycetes</taxon>
        <taxon>Agaricomycetidae</taxon>
        <taxon>Agaricales</taxon>
        <taxon>Marasmiineae</taxon>
        <taxon>Mycenaceae</taxon>
        <taxon>Mycena</taxon>
    </lineage>
</organism>
<sequence length="290" mass="31140">MIIDSSTLKNPQHTAAIVNVATLPDDLPPPYITSGLPSGPGAASGSQPLVRPTNYLSLSVGDRPMKGSYVIDPRIQIPSALLSPLKEGEERKNVSLRTSKGPIDVELFVVGGESTKVDMFIASSNGPIRARLHASDLPRPSIHITAQSQNSTIAIDLPRSFRGLVTLHTRSPTISISDPFAAELTLLDETETTRRCFVGDFGGFTDEWVGDALDVESTQGSVTLRYVDEPAAQGAPGAPPVWDPQSMAHALRNMSASDARSLADALRDMKGSKPWGWTHLLQGRQRTRGI</sequence>
<dbReference type="AlphaFoldDB" id="A0AAD6Y0N6"/>
<name>A0AAD6Y0N6_9AGAR</name>
<dbReference type="InterPro" id="IPR055754">
    <property type="entry name" value="DUF7330"/>
</dbReference>
<comment type="caution">
    <text evidence="2">The sequence shown here is derived from an EMBL/GenBank/DDBJ whole genome shotgun (WGS) entry which is preliminary data.</text>
</comment>
<evidence type="ECO:0000259" key="1">
    <source>
        <dbReference type="Pfam" id="PF24016"/>
    </source>
</evidence>
<feature type="domain" description="DUF7330" evidence="1">
    <location>
        <begin position="54"/>
        <end position="229"/>
    </location>
</feature>
<dbReference type="EMBL" id="JARJCN010000004">
    <property type="protein sequence ID" value="KAJ7101366.1"/>
    <property type="molecule type" value="Genomic_DNA"/>
</dbReference>
<dbReference type="Proteomes" id="UP001222325">
    <property type="component" value="Unassembled WGS sequence"/>
</dbReference>
<reference evidence="2" key="1">
    <citation type="submission" date="2023-03" db="EMBL/GenBank/DDBJ databases">
        <title>Massive genome expansion in bonnet fungi (Mycena s.s.) driven by repeated elements and novel gene families across ecological guilds.</title>
        <authorList>
            <consortium name="Lawrence Berkeley National Laboratory"/>
            <person name="Harder C.B."/>
            <person name="Miyauchi S."/>
            <person name="Viragh M."/>
            <person name="Kuo A."/>
            <person name="Thoen E."/>
            <person name="Andreopoulos B."/>
            <person name="Lu D."/>
            <person name="Skrede I."/>
            <person name="Drula E."/>
            <person name="Henrissat B."/>
            <person name="Morin E."/>
            <person name="Kohler A."/>
            <person name="Barry K."/>
            <person name="LaButti K."/>
            <person name="Morin E."/>
            <person name="Salamov A."/>
            <person name="Lipzen A."/>
            <person name="Mereny Z."/>
            <person name="Hegedus B."/>
            <person name="Baldrian P."/>
            <person name="Stursova M."/>
            <person name="Weitz H."/>
            <person name="Taylor A."/>
            <person name="Grigoriev I.V."/>
            <person name="Nagy L.G."/>
            <person name="Martin F."/>
            <person name="Kauserud H."/>
        </authorList>
    </citation>
    <scope>NUCLEOTIDE SEQUENCE</scope>
    <source>
        <strain evidence="2">CBHHK173m</strain>
    </source>
</reference>
<gene>
    <name evidence="2" type="ORF">B0H15DRAFT_815838</name>
</gene>
<evidence type="ECO:0000313" key="3">
    <source>
        <dbReference type="Proteomes" id="UP001222325"/>
    </source>
</evidence>
<proteinExistence type="predicted"/>